<evidence type="ECO:0000256" key="6">
    <source>
        <dbReference type="ARBA" id="ARBA00022679"/>
    </source>
</evidence>
<dbReference type="KEGG" id="dqu:106747073"/>
<keyword evidence="13 17" id="KW-0472">Membrane</keyword>
<evidence type="ECO:0000256" key="14">
    <source>
        <dbReference type="ARBA" id="ARBA00038540"/>
    </source>
</evidence>
<keyword evidence="7 17" id="KW-0812">Transmembrane</keyword>
<dbReference type="InterPro" id="IPR001129">
    <property type="entry name" value="Membr-assoc_MAPEG"/>
</dbReference>
<evidence type="ECO:0000313" key="18">
    <source>
        <dbReference type="Proteomes" id="UP000515204"/>
    </source>
</evidence>
<evidence type="ECO:0000256" key="8">
    <source>
        <dbReference type="ARBA" id="ARBA00022787"/>
    </source>
</evidence>
<evidence type="ECO:0000256" key="1">
    <source>
        <dbReference type="ARBA" id="ARBA00003701"/>
    </source>
</evidence>
<evidence type="ECO:0000256" key="9">
    <source>
        <dbReference type="ARBA" id="ARBA00022824"/>
    </source>
</evidence>
<comment type="subcellular location">
    <subcellularLocation>
        <location evidence="3">Endoplasmic reticulum membrane</location>
        <topology evidence="3">Multi-pass membrane protein</topology>
    </subcellularLocation>
    <subcellularLocation>
        <location evidence="2">Mitochondrion outer membrane</location>
    </subcellularLocation>
</comment>
<keyword evidence="11" id="KW-0007">Acetylation</keyword>
<dbReference type="InterPro" id="IPR040162">
    <property type="entry name" value="MGST1-like"/>
</dbReference>
<dbReference type="PANTHER" id="PTHR10689:SF6">
    <property type="entry name" value="MICROSOMAL GLUTATHIONE S-TRANSFERASE 1"/>
    <property type="match status" value="1"/>
</dbReference>
<feature type="transmembrane region" description="Helical" evidence="17">
    <location>
        <begin position="136"/>
        <end position="159"/>
    </location>
</feature>
<comment type="catalytic activity">
    <reaction evidence="16">
        <text>RX + glutathione = an S-substituted glutathione + a halide anion + H(+)</text>
        <dbReference type="Rhea" id="RHEA:16437"/>
        <dbReference type="ChEBI" id="CHEBI:15378"/>
        <dbReference type="ChEBI" id="CHEBI:16042"/>
        <dbReference type="ChEBI" id="CHEBI:17792"/>
        <dbReference type="ChEBI" id="CHEBI:57925"/>
        <dbReference type="ChEBI" id="CHEBI:90779"/>
        <dbReference type="EC" id="2.5.1.18"/>
    </reaction>
    <physiologicalReaction direction="left-to-right" evidence="16">
        <dbReference type="Rhea" id="RHEA:16438"/>
    </physiologicalReaction>
</comment>
<keyword evidence="9" id="KW-0256">Endoplasmic reticulum</keyword>
<evidence type="ECO:0000256" key="15">
    <source>
        <dbReference type="ARBA" id="ARBA00039397"/>
    </source>
</evidence>
<feature type="transmembrane region" description="Helical" evidence="17">
    <location>
        <begin position="15"/>
        <end position="35"/>
    </location>
</feature>
<keyword evidence="8" id="KW-1000">Mitochondrion outer membrane</keyword>
<dbReference type="Proteomes" id="UP000515204">
    <property type="component" value="Unplaced"/>
</dbReference>
<evidence type="ECO:0000256" key="7">
    <source>
        <dbReference type="ARBA" id="ARBA00022692"/>
    </source>
</evidence>
<keyword evidence="18" id="KW-1185">Reference proteome</keyword>
<keyword evidence="6" id="KW-0808">Transferase</keyword>
<evidence type="ECO:0000256" key="13">
    <source>
        <dbReference type="ARBA" id="ARBA00023136"/>
    </source>
</evidence>
<evidence type="ECO:0000256" key="12">
    <source>
        <dbReference type="ARBA" id="ARBA00023128"/>
    </source>
</evidence>
<evidence type="ECO:0000313" key="19">
    <source>
        <dbReference type="RefSeq" id="XP_014479835.1"/>
    </source>
</evidence>
<evidence type="ECO:0000256" key="10">
    <source>
        <dbReference type="ARBA" id="ARBA00022989"/>
    </source>
</evidence>
<dbReference type="Pfam" id="PF01124">
    <property type="entry name" value="MAPEG"/>
    <property type="match status" value="1"/>
</dbReference>
<comment type="function">
    <text evidence="1">Conjugation of reduced glutathione to a wide number of exogenous and endogenous hydrophobic electrophiles.</text>
</comment>
<name>A0A6P3XMY4_DINQU</name>
<dbReference type="RefSeq" id="XP_014479835.1">
    <property type="nucleotide sequence ID" value="XM_014624349.1"/>
</dbReference>
<proteinExistence type="inferred from homology"/>
<evidence type="ECO:0000256" key="4">
    <source>
        <dbReference type="ARBA" id="ARBA00010459"/>
    </source>
</evidence>
<keyword evidence="12" id="KW-0496">Mitochondrion</keyword>
<dbReference type="GeneID" id="106747073"/>
<comment type="subunit">
    <text evidence="14">Homotrimer; The trimer binds only one molecule of glutathione.</text>
</comment>
<dbReference type="SUPFAM" id="SSF161084">
    <property type="entry name" value="MAPEG domain-like"/>
    <property type="match status" value="1"/>
</dbReference>
<organism evidence="18 19">
    <name type="scientific">Dinoponera quadriceps</name>
    <name type="common">South American ant</name>
    <dbReference type="NCBI Taxonomy" id="609295"/>
    <lineage>
        <taxon>Eukaryota</taxon>
        <taxon>Metazoa</taxon>
        <taxon>Ecdysozoa</taxon>
        <taxon>Arthropoda</taxon>
        <taxon>Hexapoda</taxon>
        <taxon>Insecta</taxon>
        <taxon>Pterygota</taxon>
        <taxon>Neoptera</taxon>
        <taxon>Endopterygota</taxon>
        <taxon>Hymenoptera</taxon>
        <taxon>Apocrita</taxon>
        <taxon>Aculeata</taxon>
        <taxon>Formicoidea</taxon>
        <taxon>Formicidae</taxon>
        <taxon>Ponerinae</taxon>
        <taxon>Ponerini</taxon>
        <taxon>Dinoponera</taxon>
    </lineage>
</organism>
<sequence length="166" mass="19288">MLANASANEAKDELWAIYAWWSCVLVLKMMSLTWFTGRVRVEKQVIHSEEDRIWMLKPDVILCPTGDGHPDVIRIRSAHRKDLETILIFLVFSPLWLNIETCISTVKILIPSFSLSSIFYTILHMQLLQMPPFYKVVLSTTMFLILTYICALATVRYIFIIAEYKL</sequence>
<dbReference type="OrthoDB" id="193139at2759"/>
<feature type="transmembrane region" description="Helical" evidence="17">
    <location>
        <begin position="105"/>
        <end position="124"/>
    </location>
</feature>
<evidence type="ECO:0000256" key="2">
    <source>
        <dbReference type="ARBA" id="ARBA00004294"/>
    </source>
</evidence>
<evidence type="ECO:0000256" key="3">
    <source>
        <dbReference type="ARBA" id="ARBA00004477"/>
    </source>
</evidence>
<dbReference type="GO" id="GO:0005789">
    <property type="term" value="C:endoplasmic reticulum membrane"/>
    <property type="evidence" value="ECO:0007669"/>
    <property type="project" value="UniProtKB-SubCell"/>
</dbReference>
<accession>A0A6P3XMY4</accession>
<keyword evidence="10 17" id="KW-1133">Transmembrane helix</keyword>
<dbReference type="Gene3D" id="1.20.120.550">
    <property type="entry name" value="Membrane associated eicosanoid/glutathione metabolism-like domain"/>
    <property type="match status" value="1"/>
</dbReference>
<dbReference type="EC" id="2.5.1.18" evidence="5"/>
<evidence type="ECO:0000256" key="5">
    <source>
        <dbReference type="ARBA" id="ARBA00012452"/>
    </source>
</evidence>
<dbReference type="GO" id="GO:0004364">
    <property type="term" value="F:glutathione transferase activity"/>
    <property type="evidence" value="ECO:0007669"/>
    <property type="project" value="UniProtKB-EC"/>
</dbReference>
<dbReference type="AlphaFoldDB" id="A0A6P3XMY4"/>
<reference evidence="19" key="1">
    <citation type="submission" date="2025-08" db="UniProtKB">
        <authorList>
            <consortium name="RefSeq"/>
        </authorList>
    </citation>
    <scope>IDENTIFICATION</scope>
</reference>
<dbReference type="PANTHER" id="PTHR10689">
    <property type="entry name" value="MICROSOMAL GLUTATHIONE S-TRANSFERASE 1"/>
    <property type="match status" value="1"/>
</dbReference>
<dbReference type="GO" id="GO:0005741">
    <property type="term" value="C:mitochondrial outer membrane"/>
    <property type="evidence" value="ECO:0007669"/>
    <property type="project" value="UniProtKB-SubCell"/>
</dbReference>
<evidence type="ECO:0000256" key="17">
    <source>
        <dbReference type="SAM" id="Phobius"/>
    </source>
</evidence>
<comment type="similarity">
    <text evidence="4">Belongs to the MAPEG family.</text>
</comment>
<gene>
    <name evidence="19" type="primary">LOC106747073</name>
</gene>
<evidence type="ECO:0000256" key="16">
    <source>
        <dbReference type="ARBA" id="ARBA00049385"/>
    </source>
</evidence>
<protein>
    <recommendedName>
        <fullName evidence="15">Microsomal glutathione S-transferase 1</fullName>
        <ecNumber evidence="5">2.5.1.18</ecNumber>
    </recommendedName>
</protein>
<dbReference type="InterPro" id="IPR023352">
    <property type="entry name" value="MAPEG-like_dom_sf"/>
</dbReference>
<evidence type="ECO:0000256" key="11">
    <source>
        <dbReference type="ARBA" id="ARBA00022990"/>
    </source>
</evidence>